<feature type="signal peptide" evidence="3">
    <location>
        <begin position="1"/>
        <end position="29"/>
    </location>
</feature>
<dbReference type="SUPFAM" id="SSF53822">
    <property type="entry name" value="Periplasmic binding protein-like I"/>
    <property type="match status" value="1"/>
</dbReference>
<evidence type="ECO:0000256" key="1">
    <source>
        <dbReference type="ARBA" id="ARBA00010062"/>
    </source>
</evidence>
<feature type="chain" id="PRO_5046499202" evidence="3">
    <location>
        <begin position="30"/>
        <end position="424"/>
    </location>
</feature>
<dbReference type="PANTHER" id="PTHR47235:SF1">
    <property type="entry name" value="BLR6548 PROTEIN"/>
    <property type="match status" value="1"/>
</dbReference>
<dbReference type="EMBL" id="BAAAMJ010000029">
    <property type="protein sequence ID" value="GAA1917663.1"/>
    <property type="molecule type" value="Genomic_DNA"/>
</dbReference>
<dbReference type="Gene3D" id="3.40.50.2300">
    <property type="match status" value="2"/>
</dbReference>
<sequence>MIRQRKSTTAAVATATALALALTACSSKAEETGKGDGGGGDEGGIATDIGVTDDTITLGSLTDMTGPYATLGASITQAQQLYVKETNEAGGICDRQLKLEVRDHGYEAEKAISAYTELEPSVLAFVQFIGSPYVTAVKERIDEQDEVVVLPQAWSASLLGSKYIHMIGTTYDYETINAIDFLMTEKGIEEGDTIGHIYFEGDYGENALEGSRHAAEEAGLTVVEQMIKPTDEDMTAQVGALGRAGASAIIVSAGPRQAASVAGVAAAGGLNVPIIGNNSAFAPQLLATDVGPALMNEFYIAIPALPIGSEEDGPQALSETYSAEYPDAVLDSGVVAGYNAISLFGEALQVACDNEDLTREGIADAMLSQESVDNGFGIVHNFSDPEAPSSLESFITKPDDSVPGGTVVVREAFASDMTGSFSRE</sequence>
<proteinExistence type="inferred from homology"/>
<keyword evidence="2 3" id="KW-0732">Signal</keyword>
<dbReference type="Pfam" id="PF13458">
    <property type="entry name" value="Peripla_BP_6"/>
    <property type="match status" value="1"/>
</dbReference>
<keyword evidence="6" id="KW-1185">Reference proteome</keyword>
<organism evidence="5 6">
    <name type="scientific">Streptomyces sodiiphilus</name>
    <dbReference type="NCBI Taxonomy" id="226217"/>
    <lineage>
        <taxon>Bacteria</taxon>
        <taxon>Bacillati</taxon>
        <taxon>Actinomycetota</taxon>
        <taxon>Actinomycetes</taxon>
        <taxon>Kitasatosporales</taxon>
        <taxon>Streptomycetaceae</taxon>
        <taxon>Streptomyces</taxon>
    </lineage>
</organism>
<dbReference type="Proteomes" id="UP001501303">
    <property type="component" value="Unassembled WGS sequence"/>
</dbReference>
<accession>A0ABP5APD8</accession>
<reference evidence="6" key="1">
    <citation type="journal article" date="2019" name="Int. J. Syst. Evol. Microbiol.">
        <title>The Global Catalogue of Microorganisms (GCM) 10K type strain sequencing project: providing services to taxonomists for standard genome sequencing and annotation.</title>
        <authorList>
            <consortium name="The Broad Institute Genomics Platform"/>
            <consortium name="The Broad Institute Genome Sequencing Center for Infectious Disease"/>
            <person name="Wu L."/>
            <person name="Ma J."/>
        </authorList>
    </citation>
    <scope>NUCLEOTIDE SEQUENCE [LARGE SCALE GENOMIC DNA]</scope>
    <source>
        <strain evidence="6">JCM 13581</strain>
    </source>
</reference>
<evidence type="ECO:0000259" key="4">
    <source>
        <dbReference type="Pfam" id="PF13458"/>
    </source>
</evidence>
<dbReference type="PROSITE" id="PS51257">
    <property type="entry name" value="PROKAR_LIPOPROTEIN"/>
    <property type="match status" value="1"/>
</dbReference>
<dbReference type="PANTHER" id="PTHR47235">
    <property type="entry name" value="BLR6548 PROTEIN"/>
    <property type="match status" value="1"/>
</dbReference>
<comment type="caution">
    <text evidence="5">The sequence shown here is derived from an EMBL/GenBank/DDBJ whole genome shotgun (WGS) entry which is preliminary data.</text>
</comment>
<comment type="similarity">
    <text evidence="1">Belongs to the leucine-binding protein family.</text>
</comment>
<gene>
    <name evidence="5" type="ORF">GCM10009716_28380</name>
</gene>
<feature type="domain" description="Leucine-binding protein" evidence="4">
    <location>
        <begin position="55"/>
        <end position="378"/>
    </location>
</feature>
<protein>
    <submittedName>
        <fullName evidence="5">ABC transporter substrate-binding protein</fullName>
    </submittedName>
</protein>
<dbReference type="InterPro" id="IPR028082">
    <property type="entry name" value="Peripla_BP_I"/>
</dbReference>
<evidence type="ECO:0000313" key="6">
    <source>
        <dbReference type="Proteomes" id="UP001501303"/>
    </source>
</evidence>
<dbReference type="RefSeq" id="WP_344262178.1">
    <property type="nucleotide sequence ID" value="NZ_BAAAMJ010000029.1"/>
</dbReference>
<evidence type="ECO:0000313" key="5">
    <source>
        <dbReference type="EMBL" id="GAA1917663.1"/>
    </source>
</evidence>
<name>A0ABP5APD8_9ACTN</name>
<evidence type="ECO:0000256" key="3">
    <source>
        <dbReference type="SAM" id="SignalP"/>
    </source>
</evidence>
<dbReference type="InterPro" id="IPR028081">
    <property type="entry name" value="Leu-bd"/>
</dbReference>
<evidence type="ECO:0000256" key="2">
    <source>
        <dbReference type="ARBA" id="ARBA00022729"/>
    </source>
</evidence>